<evidence type="ECO:0000256" key="6">
    <source>
        <dbReference type="ARBA" id="ARBA00022989"/>
    </source>
</evidence>
<keyword evidence="13" id="KW-1185">Reference proteome</keyword>
<proteinExistence type="inferred from homology"/>
<feature type="transmembrane region" description="Helical" evidence="11">
    <location>
        <begin position="167"/>
        <end position="186"/>
    </location>
</feature>
<dbReference type="Pfam" id="PF09767">
    <property type="entry name" value="DUF2053"/>
    <property type="match status" value="1"/>
</dbReference>
<feature type="transmembrane region" description="Helical" evidence="11">
    <location>
        <begin position="198"/>
        <end position="221"/>
    </location>
</feature>
<sequence length="266" mass="29891">MTLYHFGNCLALVYVPYYLTYKYSGLSEYGAFWKCNQAGGIYIFTQLVKMLALATFFPTADNVGEEGFDIFGEFLKSSIDLADLVGILLVLNSIPGKGHAKVLTAGIGWAGAEVLLTRFLLLWVGARGAEFDWKYIQKSLESNVNLVQHITTATLVWLWSRHDLRRGLVPIVVGMLVLTIYRPLMLDFLSSLLLAGPWSTLIIKAITTFFIGTTTLHIYAVNGYFDASPKQVPKFTFCLYEQVAPYIGVRDVTQRVRTLVIRHLFI</sequence>
<keyword evidence="4 11" id="KW-0812">Transmembrane</keyword>
<evidence type="ECO:0000256" key="5">
    <source>
        <dbReference type="ARBA" id="ARBA00022824"/>
    </source>
</evidence>
<dbReference type="AlphaFoldDB" id="A0A151JSA9"/>
<evidence type="ECO:0000256" key="4">
    <source>
        <dbReference type="ARBA" id="ARBA00022692"/>
    </source>
</evidence>
<evidence type="ECO:0000256" key="7">
    <source>
        <dbReference type="ARBA" id="ARBA00023136"/>
    </source>
</evidence>
<protein>
    <recommendedName>
        <fullName evidence="9">BOS complex subunit TMEM147</fullName>
    </recommendedName>
    <alternativeName>
        <fullName evidence="10">Transmembrane protein 147</fullName>
    </alternativeName>
</protein>
<keyword evidence="3" id="KW-1003">Cell membrane</keyword>
<evidence type="ECO:0000256" key="10">
    <source>
        <dbReference type="ARBA" id="ARBA00034899"/>
    </source>
</evidence>
<reference evidence="12 13" key="1">
    <citation type="submission" date="2015-09" db="EMBL/GenBank/DDBJ databases">
        <title>Trachymyrmex cornetzi WGS genome.</title>
        <authorList>
            <person name="Nygaard S."/>
            <person name="Hu H."/>
            <person name="Boomsma J."/>
            <person name="Zhang G."/>
        </authorList>
    </citation>
    <scope>NUCLEOTIDE SEQUENCE [LARGE SCALE GENOMIC DNA]</scope>
    <source>
        <strain evidence="12">Tcor2-1</strain>
        <tissue evidence="12">Whole body</tissue>
    </source>
</reference>
<evidence type="ECO:0000256" key="1">
    <source>
        <dbReference type="ARBA" id="ARBA00004477"/>
    </source>
</evidence>
<dbReference type="GO" id="GO:0005789">
    <property type="term" value="C:endoplasmic reticulum membrane"/>
    <property type="evidence" value="ECO:0007669"/>
    <property type="project" value="UniProtKB-SubCell"/>
</dbReference>
<evidence type="ECO:0000256" key="3">
    <source>
        <dbReference type="ARBA" id="ARBA00022475"/>
    </source>
</evidence>
<dbReference type="PANTHER" id="PTHR12869">
    <property type="entry name" value="SMALL SEVEN TRANSMEMBRANE DOMAIN-CONTAINING PROTEIN"/>
    <property type="match status" value="1"/>
</dbReference>
<evidence type="ECO:0000256" key="9">
    <source>
        <dbReference type="ARBA" id="ARBA00034846"/>
    </source>
</evidence>
<dbReference type="EMBL" id="KQ978566">
    <property type="protein sequence ID" value="KYN30090.1"/>
    <property type="molecule type" value="Genomic_DNA"/>
</dbReference>
<evidence type="ECO:0000313" key="12">
    <source>
        <dbReference type="EMBL" id="KYN30090.1"/>
    </source>
</evidence>
<dbReference type="Proteomes" id="UP000078492">
    <property type="component" value="Unassembled WGS sequence"/>
</dbReference>
<name>A0A151JSA9_9HYME</name>
<keyword evidence="6 11" id="KW-1133">Transmembrane helix</keyword>
<comment type="similarity">
    <text evidence="8">Belongs to the TMEM147 family.</text>
</comment>
<accession>A0A151JSA9</accession>
<gene>
    <name evidence="12" type="ORF">ALC57_00422</name>
</gene>
<evidence type="ECO:0000256" key="8">
    <source>
        <dbReference type="ARBA" id="ARBA00034739"/>
    </source>
</evidence>
<dbReference type="InterPro" id="IPR019164">
    <property type="entry name" value="TMEM147"/>
</dbReference>
<evidence type="ECO:0000256" key="2">
    <source>
        <dbReference type="ARBA" id="ARBA00004651"/>
    </source>
</evidence>
<keyword evidence="5" id="KW-0256">Endoplasmic reticulum</keyword>
<evidence type="ECO:0000256" key="11">
    <source>
        <dbReference type="SAM" id="Phobius"/>
    </source>
</evidence>
<dbReference type="GO" id="GO:0005886">
    <property type="term" value="C:plasma membrane"/>
    <property type="evidence" value="ECO:0007669"/>
    <property type="project" value="UniProtKB-SubCell"/>
</dbReference>
<dbReference type="STRING" id="471704.A0A151JSA9"/>
<dbReference type="PANTHER" id="PTHR12869:SF0">
    <property type="entry name" value="BOS COMPLEX SUBUNIT TMEM147"/>
    <property type="match status" value="1"/>
</dbReference>
<keyword evidence="7 11" id="KW-0472">Membrane</keyword>
<comment type="subcellular location">
    <subcellularLocation>
        <location evidence="2">Cell membrane</location>
        <topology evidence="2">Multi-pass membrane protein</topology>
    </subcellularLocation>
    <subcellularLocation>
        <location evidence="1">Endoplasmic reticulum membrane</location>
        <topology evidence="1">Multi-pass membrane protein</topology>
    </subcellularLocation>
</comment>
<organism evidence="12 13">
    <name type="scientific">Trachymyrmex cornetzi</name>
    <dbReference type="NCBI Taxonomy" id="471704"/>
    <lineage>
        <taxon>Eukaryota</taxon>
        <taxon>Metazoa</taxon>
        <taxon>Ecdysozoa</taxon>
        <taxon>Arthropoda</taxon>
        <taxon>Hexapoda</taxon>
        <taxon>Insecta</taxon>
        <taxon>Pterygota</taxon>
        <taxon>Neoptera</taxon>
        <taxon>Endopterygota</taxon>
        <taxon>Hymenoptera</taxon>
        <taxon>Apocrita</taxon>
        <taxon>Aculeata</taxon>
        <taxon>Formicoidea</taxon>
        <taxon>Formicidae</taxon>
        <taxon>Myrmicinae</taxon>
        <taxon>Trachymyrmex</taxon>
    </lineage>
</organism>
<evidence type="ECO:0000313" key="13">
    <source>
        <dbReference type="Proteomes" id="UP000078492"/>
    </source>
</evidence>